<organism evidence="1 2">
    <name type="scientific">Litchfieldella anticariensis (strain DSM 16096 / CECT 5854 / CIP 108499 / LMG 22089 / FP35)</name>
    <name type="common">Halomonas anticariensis</name>
    <dbReference type="NCBI Taxonomy" id="1121939"/>
    <lineage>
        <taxon>Bacteria</taxon>
        <taxon>Pseudomonadati</taxon>
        <taxon>Pseudomonadota</taxon>
        <taxon>Gammaproteobacteria</taxon>
        <taxon>Oceanospirillales</taxon>
        <taxon>Halomonadaceae</taxon>
        <taxon>Litchfieldella</taxon>
    </lineage>
</organism>
<gene>
    <name evidence="1" type="ORF">L861_15635</name>
</gene>
<protein>
    <submittedName>
        <fullName evidence="1">Uncharacterized protein</fullName>
    </submittedName>
</protein>
<sequence>MTERRRSCIRVLEQLDGVDYNNMENRHLRLIL</sequence>
<dbReference type="STRING" id="1121939.L861_15635"/>
<dbReference type="AlphaFoldDB" id="S2KJK5"/>
<accession>S2KJK5</accession>
<dbReference type="Proteomes" id="UP000014463">
    <property type="component" value="Unassembled WGS sequence"/>
</dbReference>
<comment type="caution">
    <text evidence="1">The sequence shown here is derived from an EMBL/GenBank/DDBJ whole genome shotgun (WGS) entry which is preliminary data.</text>
</comment>
<proteinExistence type="predicted"/>
<reference evidence="1 2" key="1">
    <citation type="journal article" date="2013" name="Genome Announc.">
        <title>Draft genome sequence of the moderately halophilic gammaproteobacterium Halomonas anticariensis FP35.</title>
        <authorList>
            <person name="Tahrioui A."/>
            <person name="Quesada E."/>
            <person name="Llamas I."/>
        </authorList>
    </citation>
    <scope>NUCLEOTIDE SEQUENCE [LARGE SCALE GENOMIC DNA]</scope>
    <source>
        <strain evidence="2">DSM 16096 / CECT 5854 / LMG 22089 / FP35</strain>
    </source>
</reference>
<evidence type="ECO:0000313" key="2">
    <source>
        <dbReference type="Proteomes" id="UP000014463"/>
    </source>
</evidence>
<name>S2KJK5_LITA3</name>
<keyword evidence="2" id="KW-1185">Reference proteome</keyword>
<dbReference type="EMBL" id="ASTJ01000026">
    <property type="protein sequence ID" value="EPC02140.1"/>
    <property type="molecule type" value="Genomic_DNA"/>
</dbReference>
<evidence type="ECO:0000313" key="1">
    <source>
        <dbReference type="EMBL" id="EPC02140.1"/>
    </source>
</evidence>